<protein>
    <submittedName>
        <fullName evidence="2">Uncharacterized protein</fullName>
    </submittedName>
</protein>
<dbReference type="InterPro" id="IPR025322">
    <property type="entry name" value="PADRE_dom"/>
</dbReference>
<evidence type="ECO:0000256" key="1">
    <source>
        <dbReference type="SAM" id="MobiDB-lite"/>
    </source>
</evidence>
<organism evidence="2 3">
    <name type="scientific">Eucalyptus globulus</name>
    <name type="common">Tasmanian blue gum</name>
    <dbReference type="NCBI Taxonomy" id="34317"/>
    <lineage>
        <taxon>Eukaryota</taxon>
        <taxon>Viridiplantae</taxon>
        <taxon>Streptophyta</taxon>
        <taxon>Embryophyta</taxon>
        <taxon>Tracheophyta</taxon>
        <taxon>Spermatophyta</taxon>
        <taxon>Magnoliopsida</taxon>
        <taxon>eudicotyledons</taxon>
        <taxon>Gunneridae</taxon>
        <taxon>Pentapetalae</taxon>
        <taxon>rosids</taxon>
        <taxon>malvids</taxon>
        <taxon>Myrtales</taxon>
        <taxon>Myrtaceae</taxon>
        <taxon>Myrtoideae</taxon>
        <taxon>Eucalypteae</taxon>
        <taxon>Eucalyptus</taxon>
    </lineage>
</organism>
<evidence type="ECO:0000313" key="3">
    <source>
        <dbReference type="Proteomes" id="UP001634007"/>
    </source>
</evidence>
<dbReference type="PANTHER" id="PTHR33052">
    <property type="entry name" value="DUF4228 DOMAIN PROTEIN-RELATED"/>
    <property type="match status" value="1"/>
</dbReference>
<accession>A0ABD3KEU9</accession>
<dbReference type="Pfam" id="PF14009">
    <property type="entry name" value="PADRE"/>
    <property type="match status" value="1"/>
</dbReference>
<keyword evidence="3" id="KW-1185">Reference proteome</keyword>
<dbReference type="EMBL" id="JBJKBG010000006">
    <property type="protein sequence ID" value="KAL3736874.1"/>
    <property type="molecule type" value="Genomic_DNA"/>
</dbReference>
<gene>
    <name evidence="2" type="ORF">ACJRO7_025758</name>
</gene>
<feature type="region of interest" description="Disordered" evidence="1">
    <location>
        <begin position="149"/>
        <end position="207"/>
    </location>
</feature>
<dbReference type="AlphaFoldDB" id="A0ABD3KEU9"/>
<dbReference type="Proteomes" id="UP001634007">
    <property type="component" value="Unassembled WGS sequence"/>
</dbReference>
<feature type="compositionally biased region" description="Basic and acidic residues" evidence="1">
    <location>
        <begin position="166"/>
        <end position="181"/>
    </location>
</feature>
<comment type="caution">
    <text evidence="2">The sequence shown here is derived from an EMBL/GenBank/DDBJ whole genome shotgun (WGS) entry which is preliminary data.</text>
</comment>
<reference evidence="2 3" key="1">
    <citation type="submission" date="2024-11" db="EMBL/GenBank/DDBJ databases">
        <title>Chromosome-level genome assembly of Eucalyptus globulus Labill. provides insights into its genome evolution.</title>
        <authorList>
            <person name="Li X."/>
        </authorList>
    </citation>
    <scope>NUCLEOTIDE SEQUENCE [LARGE SCALE GENOMIC DNA]</scope>
    <source>
        <strain evidence="2">CL2024</strain>
        <tissue evidence="2">Fresh tender leaves</tissue>
    </source>
</reference>
<evidence type="ECO:0000313" key="2">
    <source>
        <dbReference type="EMBL" id="KAL3736874.1"/>
    </source>
</evidence>
<sequence length="207" mass="23461">MTPLRWLCTSSTRNMLVKIVHPGGHVELHDRPVLAAEIMLRNPRCCVAYPHVFQQPWAIVAPDTMLMLGQKFYIVPISTIRKLQRLSFKYSPSASPFRSPNIKAKPQDATKVEDQMDTTCWSKMEEDERLSGDGCFVCFFKGTKIKANPESATEDSRSSSSFGSSETRELTGRKRSKDITRRGMRGSPKGLASYDNWQPRLESITEE</sequence>
<proteinExistence type="predicted"/>
<name>A0ABD3KEU9_EUCGL</name>